<accession>A0ABX7C043</accession>
<evidence type="ECO:0000256" key="1">
    <source>
        <dbReference type="SAM" id="Phobius"/>
    </source>
</evidence>
<dbReference type="InterPro" id="IPR025196">
    <property type="entry name" value="DUF4126"/>
</dbReference>
<sequence>MIYVLAILIGIVAGLRAVTPIAALAIGGALGWIYLEGTTFAFLLAPIALWLFIAFAAAEIVNDKLPRTPSRKTPPQFGVRILAGLFAGACLAVVPNGESLTYLIAGGIAGAVGAVIGTLGGASLRATLARAFGRDLPAALTEDVVAIIGALLIVYLA</sequence>
<evidence type="ECO:0000313" key="4">
    <source>
        <dbReference type="Proteomes" id="UP000595460"/>
    </source>
</evidence>
<keyword evidence="1" id="KW-0812">Transmembrane</keyword>
<feature type="transmembrane region" description="Helical" evidence="1">
    <location>
        <begin position="136"/>
        <end position="156"/>
    </location>
</feature>
<keyword evidence="1" id="KW-0472">Membrane</keyword>
<name>A0ABX7C043_9HYPH</name>
<feature type="transmembrane region" description="Helical" evidence="1">
    <location>
        <begin position="33"/>
        <end position="56"/>
    </location>
</feature>
<keyword evidence="1" id="KW-1133">Transmembrane helix</keyword>
<dbReference type="Proteomes" id="UP000595460">
    <property type="component" value="Chromosome"/>
</dbReference>
<proteinExistence type="predicted"/>
<feature type="domain" description="DUF4126" evidence="2">
    <location>
        <begin position="5"/>
        <end position="154"/>
    </location>
</feature>
<dbReference type="Pfam" id="PF13548">
    <property type="entry name" value="DUF4126"/>
    <property type="match status" value="1"/>
</dbReference>
<reference evidence="3 4" key="1">
    <citation type="submission" date="2021-01" db="EMBL/GenBank/DDBJ databases">
        <title>Genome seq and assembly of Devosia sp. G19.</title>
        <authorList>
            <person name="Chhetri G."/>
        </authorList>
    </citation>
    <scope>NUCLEOTIDE SEQUENCE [LARGE SCALE GENOMIC DNA]</scope>
    <source>
        <strain evidence="3 4">G19</strain>
    </source>
</reference>
<dbReference type="EMBL" id="CP068047">
    <property type="protein sequence ID" value="QQR37590.1"/>
    <property type="molecule type" value="Genomic_DNA"/>
</dbReference>
<evidence type="ECO:0000313" key="3">
    <source>
        <dbReference type="EMBL" id="QQR37590.1"/>
    </source>
</evidence>
<keyword evidence="4" id="KW-1185">Reference proteome</keyword>
<feature type="transmembrane region" description="Helical" evidence="1">
    <location>
        <begin position="77"/>
        <end position="94"/>
    </location>
</feature>
<feature type="transmembrane region" description="Helical" evidence="1">
    <location>
        <begin position="100"/>
        <end position="124"/>
    </location>
</feature>
<protein>
    <submittedName>
        <fullName evidence="3">DUF4126 family protein</fullName>
    </submittedName>
</protein>
<organism evidence="3 4">
    <name type="scientific">Devosia oryziradicis</name>
    <dbReference type="NCBI Taxonomy" id="2801335"/>
    <lineage>
        <taxon>Bacteria</taxon>
        <taxon>Pseudomonadati</taxon>
        <taxon>Pseudomonadota</taxon>
        <taxon>Alphaproteobacteria</taxon>
        <taxon>Hyphomicrobiales</taxon>
        <taxon>Devosiaceae</taxon>
        <taxon>Devosia</taxon>
    </lineage>
</organism>
<dbReference type="RefSeq" id="WP_201662119.1">
    <property type="nucleotide sequence ID" value="NZ_CP068047.1"/>
</dbReference>
<gene>
    <name evidence="3" type="ORF">JI749_08285</name>
</gene>
<evidence type="ECO:0000259" key="2">
    <source>
        <dbReference type="Pfam" id="PF13548"/>
    </source>
</evidence>